<protein>
    <recommendedName>
        <fullName evidence="3">Response regulatory domain-containing protein</fullName>
    </recommendedName>
</protein>
<evidence type="ECO:0000313" key="1">
    <source>
        <dbReference type="EMBL" id="MEC4723826.1"/>
    </source>
</evidence>
<organism evidence="1 2">
    <name type="scientific">Noviherbaspirillum album</name>
    <dbReference type="NCBI Taxonomy" id="3080276"/>
    <lineage>
        <taxon>Bacteria</taxon>
        <taxon>Pseudomonadati</taxon>
        <taxon>Pseudomonadota</taxon>
        <taxon>Betaproteobacteria</taxon>
        <taxon>Burkholderiales</taxon>
        <taxon>Oxalobacteraceae</taxon>
        <taxon>Noviherbaspirillum</taxon>
    </lineage>
</organism>
<sequence length="140" mass="15393">MPNEKPNVLVAEVPGVIPIVQEAWGECFALNFCTSMHEATKRLDDGADVIVCGTHFDESSMFDLLRLAKSLPRVRAVPFLCVRVLDGELDNTAFQGISIACCALGAAGFVDLNRWRREHGFVQAREMLRDLVFTLAAGPD</sequence>
<dbReference type="EMBL" id="JAWIIV010000083">
    <property type="protein sequence ID" value="MEC4723826.1"/>
    <property type="molecule type" value="Genomic_DNA"/>
</dbReference>
<accession>A0ABU6JJI8</accession>
<comment type="caution">
    <text evidence="1">The sequence shown here is derived from an EMBL/GenBank/DDBJ whole genome shotgun (WGS) entry which is preliminary data.</text>
</comment>
<reference evidence="1 2" key="1">
    <citation type="submission" date="2023-10" db="EMBL/GenBank/DDBJ databases">
        <title>Noviherbaspirillum sp. CPCC 100848 genome assembly.</title>
        <authorList>
            <person name="Li X.Y."/>
            <person name="Fang X.M."/>
        </authorList>
    </citation>
    <scope>NUCLEOTIDE SEQUENCE [LARGE SCALE GENOMIC DNA]</scope>
    <source>
        <strain evidence="1 2">CPCC 100848</strain>
    </source>
</reference>
<dbReference type="RefSeq" id="WP_326510428.1">
    <property type="nucleotide sequence ID" value="NZ_JAWIIV010000083.1"/>
</dbReference>
<dbReference type="Proteomes" id="UP001352263">
    <property type="component" value="Unassembled WGS sequence"/>
</dbReference>
<keyword evidence="2" id="KW-1185">Reference proteome</keyword>
<gene>
    <name evidence="1" type="ORF">RY831_32430</name>
</gene>
<evidence type="ECO:0000313" key="2">
    <source>
        <dbReference type="Proteomes" id="UP001352263"/>
    </source>
</evidence>
<evidence type="ECO:0008006" key="3">
    <source>
        <dbReference type="Google" id="ProtNLM"/>
    </source>
</evidence>
<name>A0ABU6JJI8_9BURK</name>
<proteinExistence type="predicted"/>